<feature type="region of interest" description="Disordered" evidence="1">
    <location>
        <begin position="114"/>
        <end position="159"/>
    </location>
</feature>
<evidence type="ECO:0000313" key="3">
    <source>
        <dbReference type="Proteomes" id="UP000622166"/>
    </source>
</evidence>
<dbReference type="EMBL" id="BMVW01000016">
    <property type="protein sequence ID" value="GGZ32307.1"/>
    <property type="molecule type" value="Genomic_DNA"/>
</dbReference>
<accession>A0A918UT34</accession>
<keyword evidence="3" id="KW-1185">Reference proteome</keyword>
<reference evidence="2" key="1">
    <citation type="journal article" date="2014" name="Int. J. Syst. Evol. Microbiol.">
        <title>Complete genome sequence of Corynebacterium casei LMG S-19264T (=DSM 44701T), isolated from a smear-ripened cheese.</title>
        <authorList>
            <consortium name="US DOE Joint Genome Institute (JGI-PGF)"/>
            <person name="Walter F."/>
            <person name="Albersmeier A."/>
            <person name="Kalinowski J."/>
            <person name="Ruckert C."/>
        </authorList>
    </citation>
    <scope>NUCLEOTIDE SEQUENCE</scope>
    <source>
        <strain evidence="2">JCM 4815</strain>
    </source>
</reference>
<protein>
    <submittedName>
        <fullName evidence="2">Uncharacterized protein</fullName>
    </submittedName>
</protein>
<evidence type="ECO:0000313" key="2">
    <source>
        <dbReference type="EMBL" id="GGZ32307.1"/>
    </source>
</evidence>
<name>A0A918UT34_9ACTN</name>
<sequence>MSSITRSAADFDTPNSGASRRIVKFVRQYATTSGTRSSSDSFHGRLRAGASAPSRGRCVTNLLKARGLSPVNGAVQDDSDAVITPDTVKIIAGQDHLRDSPSPNRWSRACESGVPTYGDGHDGRREAGGVRLGGLPGRQVRLRVCPSSPSASRKGAESP</sequence>
<comment type="caution">
    <text evidence="2">The sequence shown here is derived from an EMBL/GenBank/DDBJ whole genome shotgun (WGS) entry which is preliminary data.</text>
</comment>
<feature type="compositionally biased region" description="Basic and acidic residues" evidence="1">
    <location>
        <begin position="119"/>
        <end position="128"/>
    </location>
</feature>
<evidence type="ECO:0000256" key="1">
    <source>
        <dbReference type="SAM" id="MobiDB-lite"/>
    </source>
</evidence>
<organism evidence="2 3">
    <name type="scientific">Streptomyces poonensis</name>
    <dbReference type="NCBI Taxonomy" id="68255"/>
    <lineage>
        <taxon>Bacteria</taxon>
        <taxon>Bacillati</taxon>
        <taxon>Actinomycetota</taxon>
        <taxon>Actinomycetes</taxon>
        <taxon>Kitasatosporales</taxon>
        <taxon>Streptomycetaceae</taxon>
        <taxon>Streptomyces</taxon>
    </lineage>
</organism>
<gene>
    <name evidence="2" type="ORF">GCM10010365_61340</name>
</gene>
<dbReference type="Proteomes" id="UP000622166">
    <property type="component" value="Unassembled WGS sequence"/>
</dbReference>
<proteinExistence type="predicted"/>
<dbReference type="AlphaFoldDB" id="A0A918UT34"/>
<reference evidence="2" key="2">
    <citation type="submission" date="2020-09" db="EMBL/GenBank/DDBJ databases">
        <authorList>
            <person name="Sun Q."/>
            <person name="Ohkuma M."/>
        </authorList>
    </citation>
    <scope>NUCLEOTIDE SEQUENCE</scope>
    <source>
        <strain evidence="2">JCM 4815</strain>
    </source>
</reference>